<proteinExistence type="predicted"/>
<name>A0A8J5V550_ZIZPA</name>
<protein>
    <submittedName>
        <fullName evidence="2">Uncharacterized protein</fullName>
    </submittedName>
</protein>
<dbReference type="EMBL" id="JAAALK010000287">
    <property type="protein sequence ID" value="KAG8060242.1"/>
    <property type="molecule type" value="Genomic_DNA"/>
</dbReference>
<evidence type="ECO:0000256" key="1">
    <source>
        <dbReference type="SAM" id="MobiDB-lite"/>
    </source>
</evidence>
<comment type="caution">
    <text evidence="2">The sequence shown here is derived from an EMBL/GenBank/DDBJ whole genome shotgun (WGS) entry which is preliminary data.</text>
</comment>
<feature type="compositionally biased region" description="Polar residues" evidence="1">
    <location>
        <begin position="109"/>
        <end position="119"/>
    </location>
</feature>
<reference evidence="2" key="1">
    <citation type="journal article" date="2021" name="bioRxiv">
        <title>Whole Genome Assembly and Annotation of Northern Wild Rice, Zizania palustris L., Supports a Whole Genome Duplication in the Zizania Genus.</title>
        <authorList>
            <person name="Haas M."/>
            <person name="Kono T."/>
            <person name="Macchietto M."/>
            <person name="Millas R."/>
            <person name="McGilp L."/>
            <person name="Shao M."/>
            <person name="Duquette J."/>
            <person name="Hirsch C.N."/>
            <person name="Kimball J."/>
        </authorList>
    </citation>
    <scope>NUCLEOTIDE SEQUENCE</scope>
    <source>
        <tissue evidence="2">Fresh leaf tissue</tissue>
    </source>
</reference>
<reference evidence="2" key="2">
    <citation type="submission" date="2021-02" db="EMBL/GenBank/DDBJ databases">
        <authorList>
            <person name="Kimball J.A."/>
            <person name="Haas M.W."/>
            <person name="Macchietto M."/>
            <person name="Kono T."/>
            <person name="Duquette J."/>
            <person name="Shao M."/>
        </authorList>
    </citation>
    <scope>NUCLEOTIDE SEQUENCE</scope>
    <source>
        <tissue evidence="2">Fresh leaf tissue</tissue>
    </source>
</reference>
<evidence type="ECO:0000313" key="2">
    <source>
        <dbReference type="EMBL" id="KAG8060242.1"/>
    </source>
</evidence>
<gene>
    <name evidence="2" type="ORF">GUJ93_ZPchr0002g23059</name>
</gene>
<keyword evidence="3" id="KW-1185">Reference proteome</keyword>
<evidence type="ECO:0000313" key="3">
    <source>
        <dbReference type="Proteomes" id="UP000729402"/>
    </source>
</evidence>
<feature type="region of interest" description="Disordered" evidence="1">
    <location>
        <begin position="90"/>
        <end position="144"/>
    </location>
</feature>
<accession>A0A8J5V550</accession>
<organism evidence="2 3">
    <name type="scientific">Zizania palustris</name>
    <name type="common">Northern wild rice</name>
    <dbReference type="NCBI Taxonomy" id="103762"/>
    <lineage>
        <taxon>Eukaryota</taxon>
        <taxon>Viridiplantae</taxon>
        <taxon>Streptophyta</taxon>
        <taxon>Embryophyta</taxon>
        <taxon>Tracheophyta</taxon>
        <taxon>Spermatophyta</taxon>
        <taxon>Magnoliopsida</taxon>
        <taxon>Liliopsida</taxon>
        <taxon>Poales</taxon>
        <taxon>Poaceae</taxon>
        <taxon>BOP clade</taxon>
        <taxon>Oryzoideae</taxon>
        <taxon>Oryzeae</taxon>
        <taxon>Zizaniinae</taxon>
        <taxon>Zizania</taxon>
    </lineage>
</organism>
<feature type="compositionally biased region" description="Gly residues" evidence="1">
    <location>
        <begin position="132"/>
        <end position="144"/>
    </location>
</feature>
<dbReference type="AlphaFoldDB" id="A0A8J5V550"/>
<dbReference type="Proteomes" id="UP000729402">
    <property type="component" value="Unassembled WGS sequence"/>
</dbReference>
<sequence>MSVGKWLEMLQVLRQMSSDLLPPLAMEALCWDYIVCSLSGSPPRRISQFHWDHMARRTRAVGGSRQQGLRAALGNARGFEWGKWGGSGAWGRGASGDRQWGSSGGLQAAGTQVTGNGVTPGSARGSGRRQRGGSGQSGGIWVGQ</sequence>